<proteinExistence type="predicted"/>
<dbReference type="RefSeq" id="WP_006063717.1">
    <property type="nucleotide sequence ID" value="NZ_KB290831.1"/>
</dbReference>
<dbReference type="Proteomes" id="UP000010445">
    <property type="component" value="Unassembled WGS sequence"/>
</dbReference>
<comment type="caution">
    <text evidence="1">The sequence shown here is derived from an EMBL/GenBank/DDBJ whole genome shotgun (WGS) entry which is preliminary data.</text>
</comment>
<dbReference type="STRING" id="1035195.HMPREF9997_01488"/>
<dbReference type="PATRIC" id="fig|1035195.3.peg.1341"/>
<protein>
    <recommendedName>
        <fullName evidence="3">Bacterial sensory transduction regulator</fullName>
    </recommendedName>
</protein>
<gene>
    <name evidence="1" type="ORF">HMPREF9997_01488</name>
</gene>
<dbReference type="OrthoDB" id="3256964at2"/>
<dbReference type="HOGENOM" id="CLU_1683616_0_0_11"/>
<name>L1MG98_9CORY</name>
<evidence type="ECO:0000313" key="2">
    <source>
        <dbReference type="Proteomes" id="UP000010445"/>
    </source>
</evidence>
<dbReference type="eggNOG" id="ENOG5031VRF">
    <property type="taxonomic scope" value="Bacteria"/>
</dbReference>
<sequence length="156" mass="17597">MAWFKKNDGQSSADIPMPVTINRVGALFDRKEWTYELKDERILTGFDGFFTGLRIVDETFLSISVAASHDSLTADRGEELQQWAESRNRDGSIGTVQVMWDSDDDSFMVLSDHSLLINKGATDNQIEVWVEACIDAQLTHMMSLRETFDLPSPSES</sequence>
<dbReference type="EMBL" id="AMEM01000018">
    <property type="protein sequence ID" value="EKX90273.1"/>
    <property type="molecule type" value="Genomic_DNA"/>
</dbReference>
<evidence type="ECO:0008006" key="3">
    <source>
        <dbReference type="Google" id="ProtNLM"/>
    </source>
</evidence>
<reference evidence="1 2" key="1">
    <citation type="submission" date="2012-05" db="EMBL/GenBank/DDBJ databases">
        <authorList>
            <person name="Weinstock G."/>
            <person name="Sodergren E."/>
            <person name="Lobos E.A."/>
            <person name="Fulton L."/>
            <person name="Fulton R."/>
            <person name="Courtney L."/>
            <person name="Fronick C."/>
            <person name="O'Laughlin M."/>
            <person name="Godfrey J."/>
            <person name="Wilson R.M."/>
            <person name="Miner T."/>
            <person name="Farmer C."/>
            <person name="Delehaunty K."/>
            <person name="Cordes M."/>
            <person name="Minx P."/>
            <person name="Tomlinson C."/>
            <person name="Chen J."/>
            <person name="Wollam A."/>
            <person name="Pepin K.H."/>
            <person name="Bhonagiri V."/>
            <person name="Zhang X."/>
            <person name="Suruliraj S."/>
            <person name="Warren W."/>
            <person name="Mitreva M."/>
            <person name="Mardis E.R."/>
            <person name="Wilson R.K."/>
        </authorList>
    </citation>
    <scope>NUCLEOTIDE SEQUENCE [LARGE SCALE GENOMIC DNA]</scope>
    <source>
        <strain evidence="1 2">F0235</strain>
    </source>
</reference>
<dbReference type="AlphaFoldDB" id="L1MG98"/>
<keyword evidence="2" id="KW-1185">Reference proteome</keyword>
<organism evidence="1 2">
    <name type="scientific">Corynebacterium durum F0235</name>
    <dbReference type="NCBI Taxonomy" id="1035195"/>
    <lineage>
        <taxon>Bacteria</taxon>
        <taxon>Bacillati</taxon>
        <taxon>Actinomycetota</taxon>
        <taxon>Actinomycetes</taxon>
        <taxon>Mycobacteriales</taxon>
        <taxon>Corynebacteriaceae</taxon>
        <taxon>Corynebacterium</taxon>
    </lineage>
</organism>
<evidence type="ECO:0000313" key="1">
    <source>
        <dbReference type="EMBL" id="EKX90273.1"/>
    </source>
</evidence>
<accession>L1MG98</accession>